<evidence type="ECO:0000313" key="13">
    <source>
        <dbReference type="Ensembl" id="ENSAPOP00000002101.1"/>
    </source>
</evidence>
<dbReference type="Pfam" id="PF00002">
    <property type="entry name" value="7tm_2"/>
    <property type="match status" value="2"/>
</dbReference>
<comment type="similarity">
    <text evidence="2">Belongs to the G-protein coupled receptor 2 family.</text>
</comment>
<dbReference type="GO" id="GO:0007188">
    <property type="term" value="P:adenylate cyclase-modulating G protein-coupled receptor signaling pathway"/>
    <property type="evidence" value="ECO:0007669"/>
    <property type="project" value="TreeGrafter"/>
</dbReference>
<dbReference type="InterPro" id="IPR050332">
    <property type="entry name" value="GPCR_2"/>
</dbReference>
<feature type="domain" description="G-protein coupled receptors family 2 profile 2" evidence="12">
    <location>
        <begin position="96"/>
        <end position="207"/>
    </location>
</feature>
<evidence type="ECO:0000256" key="6">
    <source>
        <dbReference type="ARBA" id="ARBA00023040"/>
    </source>
</evidence>
<dbReference type="Proteomes" id="UP000257200">
    <property type="component" value="Unplaced"/>
</dbReference>
<reference evidence="13" key="1">
    <citation type="submission" date="2025-08" db="UniProtKB">
        <authorList>
            <consortium name="Ensembl"/>
        </authorList>
    </citation>
    <scope>IDENTIFICATION</scope>
</reference>
<keyword evidence="9" id="KW-0807">Transducer</keyword>
<keyword evidence="8" id="KW-0675">Receptor</keyword>
<dbReference type="PANTHER" id="PTHR45620">
    <property type="entry name" value="PDF RECEPTOR-LIKE PROTEIN-RELATED"/>
    <property type="match status" value="1"/>
</dbReference>
<organism evidence="13 14">
    <name type="scientific">Acanthochromis polyacanthus</name>
    <name type="common">spiny chromis</name>
    <dbReference type="NCBI Taxonomy" id="80966"/>
    <lineage>
        <taxon>Eukaryota</taxon>
        <taxon>Metazoa</taxon>
        <taxon>Chordata</taxon>
        <taxon>Craniata</taxon>
        <taxon>Vertebrata</taxon>
        <taxon>Euteleostomi</taxon>
        <taxon>Actinopterygii</taxon>
        <taxon>Neopterygii</taxon>
        <taxon>Teleostei</taxon>
        <taxon>Neoteleostei</taxon>
        <taxon>Acanthomorphata</taxon>
        <taxon>Ovalentaria</taxon>
        <taxon>Pomacentridae</taxon>
        <taxon>Acanthochromis</taxon>
    </lineage>
</organism>
<keyword evidence="6" id="KW-0297">G-protein coupled receptor</keyword>
<evidence type="ECO:0000256" key="4">
    <source>
        <dbReference type="ARBA" id="ARBA00022692"/>
    </source>
</evidence>
<dbReference type="PROSITE" id="PS50227">
    <property type="entry name" value="G_PROTEIN_RECEP_F2_3"/>
    <property type="match status" value="1"/>
</dbReference>
<evidence type="ECO:0000256" key="8">
    <source>
        <dbReference type="ARBA" id="ARBA00023170"/>
    </source>
</evidence>
<keyword evidence="14" id="KW-1185">Reference proteome</keyword>
<keyword evidence="4 10" id="KW-0812">Transmembrane</keyword>
<dbReference type="GO" id="GO:0008528">
    <property type="term" value="F:G protein-coupled peptide receptor activity"/>
    <property type="evidence" value="ECO:0007669"/>
    <property type="project" value="TreeGrafter"/>
</dbReference>
<sequence>MSAFGFLCQVDSTHPACSIVLHLLNKENECKLKMKTAVAWDGVSCWPSASEGETVSKHCLASTALISRNCTAAGWSKPTYEQDEDMGREKNYFDSLRLIYSVGYGVSLAALLVAILVFCCFRKLFCTRNYIHLNLFVSFILRSLAALIKDAVLFADKSMDHCTASTFQCKAAVTFFHFCVLTNVSWLLVEGLYLQTLLLLTFTQTRRLLWTKLTIQNICIKRLFSFLDSCTNSLAPLFVFYPQINLLIFLNISRIIAQKMKATNRNQSETRVTLVCSTLLLIPHFGLHYVLLALIQA</sequence>
<dbReference type="SUPFAM" id="SSF111418">
    <property type="entry name" value="Hormone receptor domain"/>
    <property type="match status" value="1"/>
</dbReference>
<dbReference type="GeneTree" id="ENSGT00940000166534"/>
<dbReference type="Gene3D" id="1.20.1070.10">
    <property type="entry name" value="Rhodopsin 7-helix transmembrane proteins"/>
    <property type="match status" value="2"/>
</dbReference>
<dbReference type="InterPro" id="IPR036445">
    <property type="entry name" value="GPCR_2_extracell_dom_sf"/>
</dbReference>
<keyword evidence="5 10" id="KW-1133">Transmembrane helix</keyword>
<dbReference type="AlphaFoldDB" id="A0A3Q1ED63"/>
<evidence type="ECO:0000256" key="1">
    <source>
        <dbReference type="ARBA" id="ARBA00004651"/>
    </source>
</evidence>
<dbReference type="Pfam" id="PF02793">
    <property type="entry name" value="HRM"/>
    <property type="match status" value="1"/>
</dbReference>
<dbReference type="GO" id="GO:0007166">
    <property type="term" value="P:cell surface receptor signaling pathway"/>
    <property type="evidence" value="ECO:0007669"/>
    <property type="project" value="InterPro"/>
</dbReference>
<feature type="transmembrane region" description="Helical" evidence="10">
    <location>
        <begin position="169"/>
        <end position="189"/>
    </location>
</feature>
<dbReference type="InterPro" id="IPR017981">
    <property type="entry name" value="GPCR_2-like_7TM"/>
</dbReference>
<keyword evidence="3" id="KW-1003">Cell membrane</keyword>
<protein>
    <submittedName>
        <fullName evidence="13">Growth hormone releasing hormone receptor 2</fullName>
    </submittedName>
</protein>
<dbReference type="InterPro" id="IPR000832">
    <property type="entry name" value="GPCR_2_secretin-like"/>
</dbReference>
<feature type="transmembrane region" description="Helical" evidence="10">
    <location>
        <begin position="98"/>
        <end position="118"/>
    </location>
</feature>
<name>A0A3Q1ED63_9TELE</name>
<dbReference type="PRINTS" id="PR00249">
    <property type="entry name" value="GPCRSECRETIN"/>
</dbReference>
<evidence type="ECO:0000256" key="2">
    <source>
        <dbReference type="ARBA" id="ARBA00005314"/>
    </source>
</evidence>
<dbReference type="GO" id="GO:0005886">
    <property type="term" value="C:plasma membrane"/>
    <property type="evidence" value="ECO:0007669"/>
    <property type="project" value="UniProtKB-SubCell"/>
</dbReference>
<dbReference type="Ensembl" id="ENSAPOT00000014022.1">
    <property type="protein sequence ID" value="ENSAPOP00000002101.1"/>
    <property type="gene ID" value="ENSAPOG00000003528.1"/>
</dbReference>
<dbReference type="STRING" id="80966.ENSAPOP00000002101"/>
<dbReference type="GO" id="GO:0017046">
    <property type="term" value="F:peptide hormone binding"/>
    <property type="evidence" value="ECO:0007669"/>
    <property type="project" value="TreeGrafter"/>
</dbReference>
<evidence type="ECO:0000259" key="12">
    <source>
        <dbReference type="PROSITE" id="PS50261"/>
    </source>
</evidence>
<proteinExistence type="inferred from homology"/>
<evidence type="ECO:0000313" key="14">
    <source>
        <dbReference type="Proteomes" id="UP000257200"/>
    </source>
</evidence>
<keyword evidence="7 10" id="KW-0472">Membrane</keyword>
<dbReference type="InterPro" id="IPR001879">
    <property type="entry name" value="GPCR_2_extracellular_dom"/>
</dbReference>
<comment type="subcellular location">
    <subcellularLocation>
        <location evidence="1">Cell membrane</location>
        <topology evidence="1">Multi-pass membrane protein</topology>
    </subcellularLocation>
</comment>
<evidence type="ECO:0000259" key="11">
    <source>
        <dbReference type="PROSITE" id="PS50227"/>
    </source>
</evidence>
<evidence type="ECO:0000256" key="10">
    <source>
        <dbReference type="SAM" id="Phobius"/>
    </source>
</evidence>
<evidence type="ECO:0000256" key="3">
    <source>
        <dbReference type="ARBA" id="ARBA00022475"/>
    </source>
</evidence>
<accession>A0A3Q1ED63</accession>
<feature type="domain" description="G-protein coupled receptors family 2 profile 1" evidence="11">
    <location>
        <begin position="40"/>
        <end position="75"/>
    </location>
</feature>
<dbReference type="InParanoid" id="A0A3Q1ED63"/>
<evidence type="ECO:0000256" key="5">
    <source>
        <dbReference type="ARBA" id="ARBA00022989"/>
    </source>
</evidence>
<dbReference type="PANTHER" id="PTHR45620:SF16">
    <property type="entry name" value="GROWTH HORMONE RELEASING HORMONE RECEPTOR 2 PRECURSOR"/>
    <property type="match status" value="1"/>
</dbReference>
<feature type="transmembrane region" description="Helical" evidence="10">
    <location>
        <begin position="233"/>
        <end position="252"/>
    </location>
</feature>
<dbReference type="Gene3D" id="4.10.1240.10">
    <property type="entry name" value="GPCR, family 2, extracellular hormone receptor domain"/>
    <property type="match status" value="1"/>
</dbReference>
<dbReference type="PROSITE" id="PS50261">
    <property type="entry name" value="G_PROTEIN_RECEP_F2_4"/>
    <property type="match status" value="1"/>
</dbReference>
<reference evidence="13" key="2">
    <citation type="submission" date="2025-09" db="UniProtKB">
        <authorList>
            <consortium name="Ensembl"/>
        </authorList>
    </citation>
    <scope>IDENTIFICATION</scope>
</reference>
<feature type="transmembrane region" description="Helical" evidence="10">
    <location>
        <begin position="272"/>
        <end position="295"/>
    </location>
</feature>
<evidence type="ECO:0000256" key="9">
    <source>
        <dbReference type="ARBA" id="ARBA00023224"/>
    </source>
</evidence>
<evidence type="ECO:0000256" key="7">
    <source>
        <dbReference type="ARBA" id="ARBA00023136"/>
    </source>
</evidence>